<reference evidence="2 3" key="1">
    <citation type="submission" date="2024-02" db="EMBL/GenBank/DDBJ databases">
        <authorList>
            <person name="Chen Y."/>
            <person name="Shah S."/>
            <person name="Dougan E. K."/>
            <person name="Thang M."/>
            <person name="Chan C."/>
        </authorList>
    </citation>
    <scope>NUCLEOTIDE SEQUENCE [LARGE SCALE GENOMIC DNA]</scope>
</reference>
<comment type="caution">
    <text evidence="2">The sequence shown here is derived from an EMBL/GenBank/DDBJ whole genome shotgun (WGS) entry which is preliminary data.</text>
</comment>
<feature type="signal peptide" evidence="1">
    <location>
        <begin position="1"/>
        <end position="22"/>
    </location>
</feature>
<organism evidence="2 3">
    <name type="scientific">Durusdinium trenchii</name>
    <dbReference type="NCBI Taxonomy" id="1381693"/>
    <lineage>
        <taxon>Eukaryota</taxon>
        <taxon>Sar</taxon>
        <taxon>Alveolata</taxon>
        <taxon>Dinophyceae</taxon>
        <taxon>Suessiales</taxon>
        <taxon>Symbiodiniaceae</taxon>
        <taxon>Durusdinium</taxon>
    </lineage>
</organism>
<proteinExistence type="predicted"/>
<feature type="chain" id="PRO_5046023546" evidence="1">
    <location>
        <begin position="23"/>
        <end position="562"/>
    </location>
</feature>
<protein>
    <submittedName>
        <fullName evidence="2">Uncharacterized protein</fullName>
    </submittedName>
</protein>
<evidence type="ECO:0000256" key="1">
    <source>
        <dbReference type="SAM" id="SignalP"/>
    </source>
</evidence>
<keyword evidence="3" id="KW-1185">Reference proteome</keyword>
<gene>
    <name evidence="2" type="ORF">CCMP2556_LOCUS6720</name>
</gene>
<keyword evidence="1" id="KW-0732">Signal</keyword>
<dbReference type="EMBL" id="CAXAMN010002925">
    <property type="protein sequence ID" value="CAK9002110.1"/>
    <property type="molecule type" value="Genomic_DNA"/>
</dbReference>
<evidence type="ECO:0000313" key="3">
    <source>
        <dbReference type="Proteomes" id="UP001642484"/>
    </source>
</evidence>
<dbReference type="Proteomes" id="UP001642484">
    <property type="component" value="Unassembled WGS sequence"/>
</dbReference>
<sequence>MKHLPCVSGFFAGLSLWTCSLTLRGCDVLAGDGDEGSTLNVTTSTAPAEIMSTVADTTLADTTSSTAPAEIMSTVADTTLADTTVIGTTAPVDSTAAANATTPTNTTSTAVTGTIAPPGATMTTTMIATVTATATMSATMTATVTATMTTTVTVTTTMTTNTTTVTTTSTSMTTATTTTGTSSTTTTPPPLGTCFGGGKFDGGAGACSDVELRGATRVISNTCAYVALNQDGTGVCWGDQSCGADCPNIDFATDIYATSLAFLALNKTDGRAVCWGRDPTTNYYGENCSGLDFTGVTHVYASSTDFVAWNSISGTGFCWGRNGDCAGQDFTGITDMYSSSDGFIALNRNAGTGFCLGKFAHRFYCSRYDFGATGLEIYAFDDGFVAGPAGGQYKSSTMDVGSLAAGSLTGTTHTYSTNTAFLALNMNAGTGVCFGDASKGGDCSQIDFTGVTSVHATAGAFLALNTASGTGTCWGDIDCSSVDFTGVTDVYSTEYAFFALKSSGTGFCFPVSDSEDDCSQIDFTGVTHVVYTQRSFLVIKSDQPELLSTEGYRDDFNPFVVP</sequence>
<accession>A0ABP0IL80</accession>
<evidence type="ECO:0000313" key="2">
    <source>
        <dbReference type="EMBL" id="CAK9002110.1"/>
    </source>
</evidence>
<name>A0ABP0IL80_9DINO</name>